<dbReference type="PANTHER" id="PTHR11893:SF36">
    <property type="entry name" value="INNEXIN-5"/>
    <property type="match status" value="1"/>
</dbReference>
<evidence type="ECO:0000256" key="7">
    <source>
        <dbReference type="ARBA" id="ARBA00023136"/>
    </source>
</evidence>
<keyword evidence="4 9" id="KW-0812">Transmembrane</keyword>
<comment type="similarity">
    <text evidence="9">Belongs to the pannexin family.</text>
</comment>
<dbReference type="GO" id="GO:0034220">
    <property type="term" value="P:monoatomic ion transmembrane transport"/>
    <property type="evidence" value="ECO:0007669"/>
    <property type="project" value="UniProtKB-KW"/>
</dbReference>
<feature type="transmembrane region" description="Helical" evidence="9">
    <location>
        <begin position="102"/>
        <end position="124"/>
    </location>
</feature>
<name>A0A813RJC9_9BILA</name>
<comment type="function">
    <text evidence="9">Structural component of the gap junctions.</text>
</comment>
<evidence type="ECO:0000256" key="8">
    <source>
        <dbReference type="ARBA" id="ARBA00023303"/>
    </source>
</evidence>
<dbReference type="AlphaFoldDB" id="A0A813RJC9"/>
<keyword evidence="6 9" id="KW-0406">Ion transport</keyword>
<feature type="transmembrane region" description="Helical" evidence="9">
    <location>
        <begin position="168"/>
        <end position="192"/>
    </location>
</feature>
<comment type="subcellular location">
    <subcellularLocation>
        <location evidence="1 9">Cell membrane</location>
        <topology evidence="1 9">Multi-pass membrane protein</topology>
    </subcellularLocation>
</comment>
<evidence type="ECO:0000256" key="9">
    <source>
        <dbReference type="RuleBase" id="RU010713"/>
    </source>
</evidence>
<keyword evidence="3" id="KW-1003">Cell membrane</keyword>
<dbReference type="PROSITE" id="PS51013">
    <property type="entry name" value="PANNEXIN"/>
    <property type="match status" value="1"/>
</dbReference>
<proteinExistence type="inferred from homology"/>
<dbReference type="OrthoDB" id="9989339at2759"/>
<evidence type="ECO:0000256" key="3">
    <source>
        <dbReference type="ARBA" id="ARBA00022475"/>
    </source>
</evidence>
<feature type="transmembrane region" description="Helical" evidence="9">
    <location>
        <begin position="29"/>
        <end position="48"/>
    </location>
</feature>
<dbReference type="Pfam" id="PF00876">
    <property type="entry name" value="Innexin"/>
    <property type="match status" value="1"/>
</dbReference>
<dbReference type="GO" id="GO:0005921">
    <property type="term" value="C:gap junction"/>
    <property type="evidence" value="ECO:0007669"/>
    <property type="project" value="UniProtKB-UniRule"/>
</dbReference>
<dbReference type="GO" id="GO:0005886">
    <property type="term" value="C:plasma membrane"/>
    <property type="evidence" value="ECO:0007669"/>
    <property type="project" value="UniProtKB-SubCell"/>
</dbReference>
<sequence>MEWASNFISEISKYLKYRDDTSIDRLNRLYTVALLTAFVTLITSQQYVVGGRIICWAPKEFTDPHITYAHDICWLGQSNYYVSENYTILNNPSSPRTYPFSIYPWFPLLLISMIVGFIAPYLLVWHGLSTRSGININRLTKLNNQEQLTHNIHYILSKKYSIKNNGKYYVISIYLIMKFLYIINLITQILFINKILNGYYFHMNLKEIFQILSVKHNMWSSTSTPYFPIETMCDFMVRMLGHNNNWYTIQCILPFNLFTKRIFALLIIWFNILLILNLIDFIIVWLWHRIWLSSRRYEYIIRLFHLYELYLYDESKSQSIMLATSNQALRKEFVQKYLGLDGYLLLKFLHSNSTDMNMSYLVAHLFKEFLQMEQRQTKKYTKHDKNTDT</sequence>
<evidence type="ECO:0000256" key="1">
    <source>
        <dbReference type="ARBA" id="ARBA00004651"/>
    </source>
</evidence>
<feature type="transmembrane region" description="Helical" evidence="9">
    <location>
        <begin position="262"/>
        <end position="287"/>
    </location>
</feature>
<dbReference type="InterPro" id="IPR000990">
    <property type="entry name" value="Innexin"/>
</dbReference>
<keyword evidence="5 9" id="KW-1133">Transmembrane helix</keyword>
<keyword evidence="11" id="KW-1185">Reference proteome</keyword>
<evidence type="ECO:0000313" key="11">
    <source>
        <dbReference type="Proteomes" id="UP000663832"/>
    </source>
</evidence>
<accession>A0A813RJC9</accession>
<comment type="caution">
    <text evidence="10">The sequence shown here is derived from an EMBL/GenBank/DDBJ whole genome shotgun (WGS) entry which is preliminary data.</text>
</comment>
<dbReference type="PANTHER" id="PTHR11893">
    <property type="entry name" value="INNEXIN"/>
    <property type="match status" value="1"/>
</dbReference>
<dbReference type="PRINTS" id="PR01262">
    <property type="entry name" value="INNEXIN"/>
</dbReference>
<dbReference type="Proteomes" id="UP000663832">
    <property type="component" value="Unassembled WGS sequence"/>
</dbReference>
<keyword evidence="7 9" id="KW-0472">Membrane</keyword>
<organism evidence="10 11">
    <name type="scientific">Adineta steineri</name>
    <dbReference type="NCBI Taxonomy" id="433720"/>
    <lineage>
        <taxon>Eukaryota</taxon>
        <taxon>Metazoa</taxon>
        <taxon>Spiralia</taxon>
        <taxon>Gnathifera</taxon>
        <taxon>Rotifera</taxon>
        <taxon>Eurotatoria</taxon>
        <taxon>Bdelloidea</taxon>
        <taxon>Adinetida</taxon>
        <taxon>Adinetidae</taxon>
        <taxon>Adineta</taxon>
    </lineage>
</organism>
<evidence type="ECO:0000256" key="5">
    <source>
        <dbReference type="ARBA" id="ARBA00022989"/>
    </source>
</evidence>
<gene>
    <name evidence="9" type="primary">inx</name>
    <name evidence="10" type="ORF">QVE165_LOCUS3282</name>
</gene>
<keyword evidence="2 9" id="KW-0813">Transport</keyword>
<evidence type="ECO:0000256" key="2">
    <source>
        <dbReference type="ARBA" id="ARBA00022448"/>
    </source>
</evidence>
<keyword evidence="8 9" id="KW-0407">Ion channel</keyword>
<reference evidence="10" key="1">
    <citation type="submission" date="2021-02" db="EMBL/GenBank/DDBJ databases">
        <authorList>
            <person name="Nowell W R."/>
        </authorList>
    </citation>
    <scope>NUCLEOTIDE SEQUENCE</scope>
</reference>
<evidence type="ECO:0000313" key="10">
    <source>
        <dbReference type="EMBL" id="CAF0783252.1"/>
    </source>
</evidence>
<dbReference type="EMBL" id="CAJNOM010000011">
    <property type="protein sequence ID" value="CAF0783252.1"/>
    <property type="molecule type" value="Genomic_DNA"/>
</dbReference>
<evidence type="ECO:0000256" key="4">
    <source>
        <dbReference type="ARBA" id="ARBA00022692"/>
    </source>
</evidence>
<evidence type="ECO:0000256" key="6">
    <source>
        <dbReference type="ARBA" id="ARBA00023065"/>
    </source>
</evidence>
<protein>
    <recommendedName>
        <fullName evidence="9">Innexin</fullName>
    </recommendedName>
</protein>